<organism evidence="7 8">
    <name type="scientific">Arthrobacter humicola</name>
    <dbReference type="NCBI Taxonomy" id="409291"/>
    <lineage>
        <taxon>Bacteria</taxon>
        <taxon>Bacillati</taxon>
        <taxon>Actinomycetota</taxon>
        <taxon>Actinomycetes</taxon>
        <taxon>Micrococcales</taxon>
        <taxon>Micrococcaceae</taxon>
        <taxon>Arthrobacter</taxon>
    </lineage>
</organism>
<dbReference type="InterPro" id="IPR001598">
    <property type="entry name" value="Transposase_IS30_CS"/>
</dbReference>
<keyword evidence="5" id="KW-0233">DNA recombination</keyword>
<dbReference type="NCBIfam" id="NF033563">
    <property type="entry name" value="transpos_IS30"/>
    <property type="match status" value="1"/>
</dbReference>
<feature type="domain" description="Integrase catalytic" evidence="6">
    <location>
        <begin position="329"/>
        <end position="492"/>
    </location>
</feature>
<keyword evidence="8" id="KW-1185">Reference proteome</keyword>
<dbReference type="InterPro" id="IPR051917">
    <property type="entry name" value="Transposase-Integrase"/>
</dbReference>
<comment type="function">
    <text evidence="1">Required for the transposition of the insertion element.</text>
</comment>
<name>A0ABN2YM18_9MICC</name>
<dbReference type="InterPro" id="IPR053392">
    <property type="entry name" value="Transposase_IS30-like"/>
</dbReference>
<evidence type="ECO:0000256" key="4">
    <source>
        <dbReference type="ARBA" id="ARBA00023125"/>
    </source>
</evidence>
<proteinExistence type="inferred from homology"/>
<dbReference type="InterPro" id="IPR001584">
    <property type="entry name" value="Integrase_cat-core"/>
</dbReference>
<dbReference type="SUPFAM" id="SSF53098">
    <property type="entry name" value="Ribonuclease H-like"/>
    <property type="match status" value="1"/>
</dbReference>
<evidence type="ECO:0000313" key="7">
    <source>
        <dbReference type="EMBL" id="GAA2129356.1"/>
    </source>
</evidence>
<dbReference type="InterPro" id="IPR009057">
    <property type="entry name" value="Homeodomain-like_sf"/>
</dbReference>
<evidence type="ECO:0000256" key="1">
    <source>
        <dbReference type="ARBA" id="ARBA00002190"/>
    </source>
</evidence>
<evidence type="ECO:0000259" key="6">
    <source>
        <dbReference type="PROSITE" id="PS50994"/>
    </source>
</evidence>
<evidence type="ECO:0000256" key="2">
    <source>
        <dbReference type="ARBA" id="ARBA00006363"/>
    </source>
</evidence>
<dbReference type="PANTHER" id="PTHR10948">
    <property type="entry name" value="TRANSPOSASE"/>
    <property type="match status" value="1"/>
</dbReference>
<keyword evidence="4" id="KW-0238">DNA-binding</keyword>
<comment type="caution">
    <text evidence="7">The sequence shown here is derived from an EMBL/GenBank/DDBJ whole genome shotgun (WGS) entry which is preliminary data.</text>
</comment>
<evidence type="ECO:0000256" key="5">
    <source>
        <dbReference type="ARBA" id="ARBA00023172"/>
    </source>
</evidence>
<comment type="similarity">
    <text evidence="2">Belongs to the transposase IS30 family.</text>
</comment>
<reference evidence="7 8" key="1">
    <citation type="journal article" date="2019" name="Int. J. Syst. Evol. Microbiol.">
        <title>The Global Catalogue of Microorganisms (GCM) 10K type strain sequencing project: providing services to taxonomists for standard genome sequencing and annotation.</title>
        <authorList>
            <consortium name="The Broad Institute Genomics Platform"/>
            <consortium name="The Broad Institute Genome Sequencing Center for Infectious Disease"/>
            <person name="Wu L."/>
            <person name="Ma J."/>
        </authorList>
    </citation>
    <scope>NUCLEOTIDE SEQUENCE [LARGE SCALE GENOMIC DNA]</scope>
    <source>
        <strain evidence="7 8">JCM 15921</strain>
    </source>
</reference>
<dbReference type="EMBL" id="BAAAQB010000012">
    <property type="protein sequence ID" value="GAA2129356.1"/>
    <property type="molecule type" value="Genomic_DNA"/>
</dbReference>
<evidence type="ECO:0000313" key="8">
    <source>
        <dbReference type="Proteomes" id="UP001500102"/>
    </source>
</evidence>
<keyword evidence="3" id="KW-0815">Transposition</keyword>
<gene>
    <name evidence="7" type="ORF">GCM10009825_09490</name>
</gene>
<dbReference type="InterPro" id="IPR036397">
    <property type="entry name" value="RNaseH_sf"/>
</dbReference>
<dbReference type="Gene3D" id="3.30.420.10">
    <property type="entry name" value="Ribonuclease H-like superfamily/Ribonuclease H"/>
    <property type="match status" value="1"/>
</dbReference>
<sequence length="495" mass="55584">MTDAAAELGLNRNTCYQWVRKAGLTSAVRAKYTLEQKREFFSVLEREGSATVAATELGLNVDTASRWAREAGIASRPVSHRRREEYVRLRATGLSRREAAKALDVPRGQAREWDLGVRKSGGRRIYPTGRGMNYNQDVDSLTASARPAGKPPARPPVSIPALEKPIDPRYLSVQEREMIRDLTASGASIRAIAHTLGRSPSTISRELGRNTDQRMGYLPHAAHRKATARRARPKPAKLAGESDLRDYVKNKLLLRWSPEQISHTLVEEFPDNPEMRVSPETIYQALYVQARGGLKREIQAALRSGRTRRKPHNTGEQRTPRFVDPMVMISERPPEIEDRAVPGHWEGDLITGAYNQSAIATLVERTTRYVMLVHLPHDHTAETVRDGLIKTMATLPEHLRGSLTWDQGAEMAGHKSFTLATDMQVYFCDPGSPWQRGSNENTNGLLRQYFPKGTDLSVYGPEDLEHVAQELNGRPRKTLGWKTPAERLRDLLLTT</sequence>
<evidence type="ECO:0000256" key="3">
    <source>
        <dbReference type="ARBA" id="ARBA00022578"/>
    </source>
</evidence>
<dbReference type="Pfam" id="PF13936">
    <property type="entry name" value="HTH_38"/>
    <property type="match status" value="1"/>
</dbReference>
<dbReference type="PROSITE" id="PS50994">
    <property type="entry name" value="INTEGRASE"/>
    <property type="match status" value="1"/>
</dbReference>
<dbReference type="Proteomes" id="UP001500102">
    <property type="component" value="Unassembled WGS sequence"/>
</dbReference>
<dbReference type="PANTHER" id="PTHR10948:SF23">
    <property type="entry name" value="TRANSPOSASE INSI FOR INSERTION SEQUENCE ELEMENT IS30A-RELATED"/>
    <property type="match status" value="1"/>
</dbReference>
<dbReference type="SUPFAM" id="SSF46689">
    <property type="entry name" value="Homeodomain-like"/>
    <property type="match status" value="1"/>
</dbReference>
<accession>A0ABN2YM18</accession>
<dbReference type="InterPro" id="IPR012337">
    <property type="entry name" value="RNaseH-like_sf"/>
</dbReference>
<protein>
    <submittedName>
        <fullName evidence="7">IS30-like element ISBlo4 family transposase</fullName>
    </submittedName>
</protein>
<dbReference type="Pfam" id="PF00665">
    <property type="entry name" value="rve"/>
    <property type="match status" value="1"/>
</dbReference>
<dbReference type="PROSITE" id="PS01043">
    <property type="entry name" value="TRANSPOSASE_IS30"/>
    <property type="match status" value="1"/>
</dbReference>
<dbReference type="InterPro" id="IPR025246">
    <property type="entry name" value="IS30-like_HTH"/>
</dbReference>